<protein>
    <submittedName>
        <fullName evidence="1">Uncharacterized protein</fullName>
    </submittedName>
</protein>
<gene>
    <name evidence="1" type="ORF">HERI1096_LOCUS1128</name>
</gene>
<dbReference type="AlphaFoldDB" id="A0A7S3ACG8"/>
<dbReference type="EMBL" id="HBHX01002058">
    <property type="protein sequence ID" value="CAE0098225.1"/>
    <property type="molecule type" value="Transcribed_RNA"/>
</dbReference>
<name>A0A7S3ACG8_9EUKA</name>
<organism evidence="1">
    <name type="scientific">Haptolina ericina</name>
    <dbReference type="NCBI Taxonomy" id="156174"/>
    <lineage>
        <taxon>Eukaryota</taxon>
        <taxon>Haptista</taxon>
        <taxon>Haptophyta</taxon>
        <taxon>Prymnesiophyceae</taxon>
        <taxon>Prymnesiales</taxon>
        <taxon>Prymnesiaceae</taxon>
        <taxon>Haptolina</taxon>
    </lineage>
</organism>
<sequence length="347" mass="38017">MDPDLLRSIGSLVNITVLEANGVRVRVTTRTWWYGYEGFGADPKLDLNHASEKTFTIYRDGRMYVRDVDKLLEHDEYGGSFVNSSWRAPRATFMHPVNARSPAGFTLATNYSMDALELYPRGGGVARWLLQWGQDRNRDPVNGMLCTAECTKMNFLQVPEDLSCEISVTGMYTHVHFQDMQNAAASMNAGYRWGLSPSFLDFKAWSNFSKNYLYQIGTHGSQLMPDVITMEAANAIADGYLRPANLSVLAGGAVRGGGFDRATGCYTLSNDGERLIFTLSAAQPMRFPIFCVEPWGAAGAAVRLDGAALDTGAYAFAAGGDEGSRVLFVHMLSTLPAGVHELAFVQA</sequence>
<reference evidence="1" key="1">
    <citation type="submission" date="2021-01" db="EMBL/GenBank/DDBJ databases">
        <authorList>
            <person name="Corre E."/>
            <person name="Pelletier E."/>
            <person name="Niang G."/>
            <person name="Scheremetjew M."/>
            <person name="Finn R."/>
            <person name="Kale V."/>
            <person name="Holt S."/>
            <person name="Cochrane G."/>
            <person name="Meng A."/>
            <person name="Brown T."/>
            <person name="Cohen L."/>
        </authorList>
    </citation>
    <scope>NUCLEOTIDE SEQUENCE</scope>
    <source>
        <strain evidence="1">CCMP281</strain>
    </source>
</reference>
<evidence type="ECO:0000313" key="1">
    <source>
        <dbReference type="EMBL" id="CAE0098225.1"/>
    </source>
</evidence>
<proteinExistence type="predicted"/>
<accession>A0A7S3ACG8</accession>